<evidence type="ECO:0000313" key="1">
    <source>
        <dbReference type="EMBL" id="GBN56889.1"/>
    </source>
</evidence>
<dbReference type="AlphaFoldDB" id="A0A4Y2Q056"/>
<proteinExistence type="predicted"/>
<comment type="caution">
    <text evidence="1">The sequence shown here is derived from an EMBL/GenBank/DDBJ whole genome shotgun (WGS) entry which is preliminary data.</text>
</comment>
<organism evidence="1 2">
    <name type="scientific">Araneus ventricosus</name>
    <name type="common">Orbweaver spider</name>
    <name type="synonym">Epeira ventricosa</name>
    <dbReference type="NCBI Taxonomy" id="182803"/>
    <lineage>
        <taxon>Eukaryota</taxon>
        <taxon>Metazoa</taxon>
        <taxon>Ecdysozoa</taxon>
        <taxon>Arthropoda</taxon>
        <taxon>Chelicerata</taxon>
        <taxon>Arachnida</taxon>
        <taxon>Araneae</taxon>
        <taxon>Araneomorphae</taxon>
        <taxon>Entelegynae</taxon>
        <taxon>Araneoidea</taxon>
        <taxon>Araneidae</taxon>
        <taxon>Araneus</taxon>
    </lineage>
</organism>
<accession>A0A4Y2Q056</accession>
<dbReference type="EMBL" id="BGPR01012616">
    <property type="protein sequence ID" value="GBN56889.1"/>
    <property type="molecule type" value="Genomic_DNA"/>
</dbReference>
<keyword evidence="2" id="KW-1185">Reference proteome</keyword>
<reference evidence="1 2" key="1">
    <citation type="journal article" date="2019" name="Sci. Rep.">
        <title>Orb-weaving spider Araneus ventricosus genome elucidates the spidroin gene catalogue.</title>
        <authorList>
            <person name="Kono N."/>
            <person name="Nakamura H."/>
            <person name="Ohtoshi R."/>
            <person name="Moran D.A.P."/>
            <person name="Shinohara A."/>
            <person name="Yoshida Y."/>
            <person name="Fujiwara M."/>
            <person name="Mori M."/>
            <person name="Tomita M."/>
            <person name="Arakawa K."/>
        </authorList>
    </citation>
    <scope>NUCLEOTIDE SEQUENCE [LARGE SCALE GENOMIC DNA]</scope>
</reference>
<evidence type="ECO:0000313" key="2">
    <source>
        <dbReference type="Proteomes" id="UP000499080"/>
    </source>
</evidence>
<sequence>MVGSTGLQHSLPICSVYDDRSGGLSIVCPYPLSSETTAKTEFGGSGFRQDDARYTFGLSLSIAREKSWPFRGTRYQGVDCSARCVIERVPWWRSSDFLWPQLHATAPGQKMMNTGTRLFQHDVRLESIQPVRPVRMVVIFADRMISSGIHHVLPMCSYTTTGVDDSVIFVLTPYWVGWSVWA</sequence>
<gene>
    <name evidence="1" type="ORF">AVEN_236607_1</name>
</gene>
<protein>
    <submittedName>
        <fullName evidence="1">Uncharacterized protein</fullName>
    </submittedName>
</protein>
<name>A0A4Y2Q056_ARAVE</name>
<dbReference type="Proteomes" id="UP000499080">
    <property type="component" value="Unassembled WGS sequence"/>
</dbReference>